<reference evidence="3 4" key="1">
    <citation type="submission" date="2024-10" db="EMBL/GenBank/DDBJ databases">
        <authorList>
            <person name="Kim D."/>
        </authorList>
    </citation>
    <scope>NUCLEOTIDE SEQUENCE [LARGE SCALE GENOMIC DNA]</scope>
    <source>
        <strain evidence="3">Taebaek</strain>
    </source>
</reference>
<comment type="caution">
    <text evidence="3">The sequence shown here is derived from an EMBL/GenBank/DDBJ whole genome shotgun (WGS) entry which is preliminary data.</text>
</comment>
<sequence>MNCSVPLHFLPFSLFVQLSVAADDFRSPTTISHFSSAKMRFSLLFSVLSLLFLLFASIGAFPRADFVRISKRQVVVKDTNDLPKWYGK</sequence>
<evidence type="ECO:0000313" key="4">
    <source>
        <dbReference type="Proteomes" id="UP001620645"/>
    </source>
</evidence>
<proteinExistence type="predicted"/>
<evidence type="ECO:0000256" key="1">
    <source>
        <dbReference type="SAM" id="Phobius"/>
    </source>
</evidence>
<keyword evidence="2" id="KW-0732">Signal</keyword>
<accession>A0ABD2KG51</accession>
<name>A0ABD2KG51_HETSC</name>
<dbReference type="EMBL" id="JBICCN010000026">
    <property type="protein sequence ID" value="KAL3101871.1"/>
    <property type="molecule type" value="Genomic_DNA"/>
</dbReference>
<keyword evidence="1" id="KW-0472">Membrane</keyword>
<evidence type="ECO:0008006" key="5">
    <source>
        <dbReference type="Google" id="ProtNLM"/>
    </source>
</evidence>
<feature type="signal peptide" evidence="2">
    <location>
        <begin position="1"/>
        <end position="21"/>
    </location>
</feature>
<keyword evidence="1" id="KW-0812">Transmembrane</keyword>
<feature type="transmembrane region" description="Helical" evidence="1">
    <location>
        <begin position="41"/>
        <end position="62"/>
    </location>
</feature>
<gene>
    <name evidence="3" type="ORF">niasHS_003280</name>
</gene>
<evidence type="ECO:0000313" key="3">
    <source>
        <dbReference type="EMBL" id="KAL3101871.1"/>
    </source>
</evidence>
<feature type="chain" id="PRO_5044880449" description="Transmembrane protein" evidence="2">
    <location>
        <begin position="22"/>
        <end position="88"/>
    </location>
</feature>
<protein>
    <recommendedName>
        <fullName evidence="5">Transmembrane protein</fullName>
    </recommendedName>
</protein>
<dbReference type="Proteomes" id="UP001620645">
    <property type="component" value="Unassembled WGS sequence"/>
</dbReference>
<dbReference type="AlphaFoldDB" id="A0ABD2KG51"/>
<organism evidence="3 4">
    <name type="scientific">Heterodera schachtii</name>
    <name type="common">Sugarbeet cyst nematode worm</name>
    <name type="synonym">Tylenchus schachtii</name>
    <dbReference type="NCBI Taxonomy" id="97005"/>
    <lineage>
        <taxon>Eukaryota</taxon>
        <taxon>Metazoa</taxon>
        <taxon>Ecdysozoa</taxon>
        <taxon>Nematoda</taxon>
        <taxon>Chromadorea</taxon>
        <taxon>Rhabditida</taxon>
        <taxon>Tylenchina</taxon>
        <taxon>Tylenchomorpha</taxon>
        <taxon>Tylenchoidea</taxon>
        <taxon>Heteroderidae</taxon>
        <taxon>Heteroderinae</taxon>
        <taxon>Heterodera</taxon>
    </lineage>
</organism>
<keyword evidence="1" id="KW-1133">Transmembrane helix</keyword>
<evidence type="ECO:0000256" key="2">
    <source>
        <dbReference type="SAM" id="SignalP"/>
    </source>
</evidence>
<keyword evidence="4" id="KW-1185">Reference proteome</keyword>